<evidence type="ECO:0000313" key="1">
    <source>
        <dbReference type="EMBL" id="CAG6744635.1"/>
    </source>
</evidence>
<name>A0A8D8ZBU3_9HEMI</name>
<sequence length="100" mass="11061">MFDKHSLLVDLSDGERLFNENENLSSEGIQNKPKVFLGVSMSKKCCVFSSLVPDSFSTNVFSLEAHLCRKNPTCSNSDCISDLIWLNSLTELAPVNKSST</sequence>
<dbReference type="EMBL" id="HBUF01170247">
    <property type="protein sequence ID" value="CAG6652139.1"/>
    <property type="molecule type" value="Transcribed_RNA"/>
</dbReference>
<dbReference type="EMBL" id="HBUF01471848">
    <property type="protein sequence ID" value="CAG6744635.1"/>
    <property type="molecule type" value="Transcribed_RNA"/>
</dbReference>
<dbReference type="AlphaFoldDB" id="A0A8D8ZBU3"/>
<accession>A0A8D8ZBU3</accession>
<reference evidence="1" key="1">
    <citation type="submission" date="2021-05" db="EMBL/GenBank/DDBJ databases">
        <authorList>
            <person name="Alioto T."/>
            <person name="Alioto T."/>
            <person name="Gomez Garrido J."/>
        </authorList>
    </citation>
    <scope>NUCLEOTIDE SEQUENCE</scope>
</reference>
<protein>
    <submittedName>
        <fullName evidence="1">Uncharacterized protein</fullName>
    </submittedName>
</protein>
<organism evidence="1">
    <name type="scientific">Cacopsylla melanoneura</name>
    <dbReference type="NCBI Taxonomy" id="428564"/>
    <lineage>
        <taxon>Eukaryota</taxon>
        <taxon>Metazoa</taxon>
        <taxon>Ecdysozoa</taxon>
        <taxon>Arthropoda</taxon>
        <taxon>Hexapoda</taxon>
        <taxon>Insecta</taxon>
        <taxon>Pterygota</taxon>
        <taxon>Neoptera</taxon>
        <taxon>Paraneoptera</taxon>
        <taxon>Hemiptera</taxon>
        <taxon>Sternorrhyncha</taxon>
        <taxon>Psylloidea</taxon>
        <taxon>Psyllidae</taxon>
        <taxon>Psyllinae</taxon>
        <taxon>Cacopsylla</taxon>
    </lineage>
</organism>
<proteinExistence type="predicted"/>